<keyword evidence="1" id="KW-0732">Signal</keyword>
<protein>
    <recommendedName>
        <fullName evidence="5">DUF5018 domain-containing protein</fullName>
    </recommendedName>
</protein>
<feature type="signal peptide" evidence="1">
    <location>
        <begin position="1"/>
        <end position="22"/>
    </location>
</feature>
<dbReference type="Proteomes" id="UP001205035">
    <property type="component" value="Unassembled WGS sequence"/>
</dbReference>
<dbReference type="Proteomes" id="UP000323119">
    <property type="component" value="Unassembled WGS sequence"/>
</dbReference>
<dbReference type="PROSITE" id="PS51257">
    <property type="entry name" value="PROKAR_LIPOPROTEIN"/>
    <property type="match status" value="1"/>
</dbReference>
<feature type="chain" id="PRO_5040396113" description="DUF5018 domain-containing protein" evidence="1">
    <location>
        <begin position="23"/>
        <end position="811"/>
    </location>
</feature>
<name>A0A9P3ZHF5_9BACT</name>
<dbReference type="GeneID" id="59809182"/>
<evidence type="ECO:0000256" key="1">
    <source>
        <dbReference type="SAM" id="SignalP"/>
    </source>
</evidence>
<dbReference type="EMBL" id="JANGBQ010000001">
    <property type="protein sequence ID" value="MCQ5081467.1"/>
    <property type="molecule type" value="Genomic_DNA"/>
</dbReference>
<evidence type="ECO:0000313" key="2">
    <source>
        <dbReference type="EMBL" id="KAA2558923.1"/>
    </source>
</evidence>
<reference evidence="2 4" key="1">
    <citation type="journal article" date="2019" name="Nat. Med.">
        <title>A library of human gut bacterial isolates paired with longitudinal multiomics data enables mechanistic microbiome research.</title>
        <authorList>
            <person name="Poyet M."/>
            <person name="Groussin M."/>
            <person name="Gibbons S.M."/>
            <person name="Avila-Pacheco J."/>
            <person name="Jiang X."/>
            <person name="Kearney S.M."/>
            <person name="Perrotta A.R."/>
            <person name="Berdy B."/>
            <person name="Zhao S."/>
            <person name="Lieberman T.D."/>
            <person name="Swanson P.K."/>
            <person name="Smith M."/>
            <person name="Roesemann S."/>
            <person name="Alexander J.E."/>
            <person name="Rich S.A."/>
            <person name="Livny J."/>
            <person name="Vlamakis H."/>
            <person name="Clish C."/>
            <person name="Bullock K."/>
            <person name="Deik A."/>
            <person name="Scott J."/>
            <person name="Pierce K.A."/>
            <person name="Xavier R.J."/>
            <person name="Alm E.J."/>
        </authorList>
    </citation>
    <scope>NUCLEOTIDE SEQUENCE [LARGE SCALE GENOMIC DNA]</scope>
    <source>
        <strain evidence="2 4">BIOML-A204</strain>
    </source>
</reference>
<proteinExistence type="predicted"/>
<gene>
    <name evidence="2" type="ORF">F2S36_11595</name>
    <name evidence="3" type="ORF">NE651_00980</name>
</gene>
<comment type="caution">
    <text evidence="2">The sequence shown here is derived from an EMBL/GenBank/DDBJ whole genome shotgun (WGS) entry which is preliminary data.</text>
</comment>
<evidence type="ECO:0008006" key="5">
    <source>
        <dbReference type="Google" id="ProtNLM"/>
    </source>
</evidence>
<organism evidence="2 4">
    <name type="scientific">Alistipes onderdonkii</name>
    <dbReference type="NCBI Taxonomy" id="328813"/>
    <lineage>
        <taxon>Bacteria</taxon>
        <taxon>Pseudomonadati</taxon>
        <taxon>Bacteroidota</taxon>
        <taxon>Bacteroidia</taxon>
        <taxon>Bacteroidales</taxon>
        <taxon>Rikenellaceae</taxon>
        <taxon>Alistipes</taxon>
    </lineage>
</organism>
<sequence length="811" mass="87843">MKTLKSLLYVFLAAFLFVGCNDDENFNPGEPEDPDCYSVYFPTQENIGSKELDPAAPTEMTFTVRRLKSEGAIVVPVAVTSSEEGIFVPSQIEFADGQEETTFSIQFPQAEIGTTYKCEVNIEDKKYASVYGEKATGFAFSVTRVKWNKLTGKGGETKGKWRDDIISTLFNTANPNAEVDVEIYERADKPGYYRMNPFTQDLIRALFNGTAQACTEPNIIIDATNPDAVWIPYQTTGVTLGGDGEIEIASKVNANFSSVSESASLYGTLKDGIITFPATGIMVNFTVSGGWYGANGSGLQRIMLPGAKAYDYTLALTNTEPAAGVVKVGFKFGADVAKVKYAFFNGSMSDALADVRSGEIESGETPSTEITASGTVSASFDDTGVYSVVGNMYNTAGELVGRSFLSFGYVKSGEESQNAVILSVRTELSWEKEALGYTPENSIKAILFGQNIQSGYWGLFKTSDLAGLSTAQLGQVAKSSGDAFTEEELAKINGKESLVPFLVGLNSGTSYTLLVSAFNGYFSKVYAVEQTTAGKEDPMQQKYKFDDVKGEVSKDDLFNTTWNYYAVDAFDENDATNRQYLGKVTFSENADDPNYVKVKGLSSYLASNLDTKDDTFLAKYNGLVSPMPTCHIGMFKTYHVGNMFTYEENPTGINGSQGCLYAGYVDDGILAFVPNPNYVTQGYTFKGIYWGGFGNYDPATGKFTNLAADLVQFDYLMLINPANDPNAVTAAAVARELEVRPANNFVELRGPELIQVLWSEQTGKPVNRATFGGYGMQPDLGVADAVATFSEGSMPQAPGAIVMIGKKVSLK</sequence>
<evidence type="ECO:0000313" key="4">
    <source>
        <dbReference type="Proteomes" id="UP000323119"/>
    </source>
</evidence>
<dbReference type="AlphaFoldDB" id="A0A9P3ZHF5"/>
<evidence type="ECO:0000313" key="3">
    <source>
        <dbReference type="EMBL" id="MCQ5081467.1"/>
    </source>
</evidence>
<dbReference type="RefSeq" id="WP_022332807.1">
    <property type="nucleotide sequence ID" value="NZ_JANGBQ010000001.1"/>
</dbReference>
<accession>A0A9P3ZHF5</accession>
<dbReference type="EMBL" id="VVUY01000010">
    <property type="protein sequence ID" value="KAA2558923.1"/>
    <property type="molecule type" value="Genomic_DNA"/>
</dbReference>
<reference evidence="3" key="2">
    <citation type="submission" date="2022-06" db="EMBL/GenBank/DDBJ databases">
        <title>Isolation of gut microbiota from human fecal samples.</title>
        <authorList>
            <person name="Pamer E.G."/>
            <person name="Barat B."/>
            <person name="Waligurski E."/>
            <person name="Medina S."/>
            <person name="Paddock L."/>
            <person name="Mostad J."/>
        </authorList>
    </citation>
    <scope>NUCLEOTIDE SEQUENCE</scope>
    <source>
        <strain evidence="3">DFI.6.22</strain>
    </source>
</reference>